<evidence type="ECO:0000313" key="2">
    <source>
        <dbReference type="Proteomes" id="UP000050501"/>
    </source>
</evidence>
<gene>
    <name evidence="1" type="ORF">ADN01_01715</name>
</gene>
<sequence>MNRAAMHTRLLEWLGDPQAARFSPQQLDAALRSALDEIAEAAPDSTEGTLVCAAGREQGISTAAGFERARRVLAVWYPLTAGQTHPPRAPFRSFWRGGVLVVRLGGRRTPQAGESLRVWTLLSHCLEGLDGADRTSLPACREELLTLGAAGLAAQVRANALTESYGERTPAGEWLALGQQRLAEFRERLAGLRAGGGALPREGWRLDRWDDGNGWR</sequence>
<comment type="caution">
    <text evidence="1">The sequence shown here is derived from an EMBL/GenBank/DDBJ whole genome shotgun (WGS) entry which is preliminary data.</text>
</comment>
<dbReference type="Proteomes" id="UP000050501">
    <property type="component" value="Unassembled WGS sequence"/>
</dbReference>
<protein>
    <submittedName>
        <fullName evidence="1">Uncharacterized protein</fullName>
    </submittedName>
</protein>
<dbReference type="STRING" id="229921.ADN01_01715"/>
<dbReference type="EMBL" id="LGCM01000007">
    <property type="protein sequence ID" value="KPL91109.1"/>
    <property type="molecule type" value="Genomic_DNA"/>
</dbReference>
<name>A0A0P6YKF1_9CHLR</name>
<reference evidence="1 2" key="1">
    <citation type="submission" date="2015-07" db="EMBL/GenBank/DDBJ databases">
        <title>Genome sequence of Levilinea saccharolytica DSM 16555.</title>
        <authorList>
            <person name="Hemp J."/>
            <person name="Ward L.M."/>
            <person name="Pace L.A."/>
            <person name="Fischer W.W."/>
        </authorList>
    </citation>
    <scope>NUCLEOTIDE SEQUENCE [LARGE SCALE GENOMIC DNA]</scope>
    <source>
        <strain evidence="1 2">KIBI-1</strain>
    </source>
</reference>
<accession>A0A0P6YKF1</accession>
<keyword evidence="2" id="KW-1185">Reference proteome</keyword>
<evidence type="ECO:0000313" key="1">
    <source>
        <dbReference type="EMBL" id="KPL91109.1"/>
    </source>
</evidence>
<dbReference type="AlphaFoldDB" id="A0A0P6YKF1"/>
<organism evidence="1 2">
    <name type="scientific">Levilinea saccharolytica</name>
    <dbReference type="NCBI Taxonomy" id="229921"/>
    <lineage>
        <taxon>Bacteria</taxon>
        <taxon>Bacillati</taxon>
        <taxon>Chloroflexota</taxon>
        <taxon>Anaerolineae</taxon>
        <taxon>Anaerolineales</taxon>
        <taxon>Anaerolineaceae</taxon>
        <taxon>Levilinea</taxon>
    </lineage>
</organism>
<proteinExistence type="predicted"/>
<dbReference type="RefSeq" id="WP_075070869.1">
    <property type="nucleotide sequence ID" value="NZ_LGCM01000007.1"/>
</dbReference>